<gene>
    <name evidence="4" type="ORF">ACFQZX_15250</name>
</gene>
<keyword evidence="4" id="KW-0378">Hydrolase</keyword>
<dbReference type="InterPro" id="IPR016193">
    <property type="entry name" value="Cytidine_deaminase-like"/>
</dbReference>
<dbReference type="PROSITE" id="PS51747">
    <property type="entry name" value="CYT_DCMP_DEAMINASES_2"/>
    <property type="match status" value="1"/>
</dbReference>
<evidence type="ECO:0000313" key="5">
    <source>
        <dbReference type="Proteomes" id="UP001597010"/>
    </source>
</evidence>
<sequence>MENVHKEFMRMSIELSRYNVESKQGGPFGAVIVKNGEVIAASANKVVPDNDPTAHAEVSAIRLACQQLGTFSLDGCVIYTSCEPCPMCLGAIYWARISKVYYANTKKDAANIGFDDHFIYGELELPMSSRKLPFEQLMHEESLEVFKQWEMTENKTDY</sequence>
<dbReference type="RefSeq" id="WP_377116907.1">
    <property type="nucleotide sequence ID" value="NZ_JBHTHZ010000013.1"/>
</dbReference>
<dbReference type="EC" id="3.5.4.33" evidence="4"/>
<evidence type="ECO:0000256" key="2">
    <source>
        <dbReference type="ARBA" id="ARBA00022833"/>
    </source>
</evidence>
<comment type="caution">
    <text evidence="4">The sequence shown here is derived from an EMBL/GenBank/DDBJ whole genome shotgun (WGS) entry which is preliminary data.</text>
</comment>
<accession>A0ABW3AV82</accession>
<dbReference type="Gene3D" id="3.40.140.10">
    <property type="entry name" value="Cytidine Deaminase, domain 2"/>
    <property type="match status" value="1"/>
</dbReference>
<evidence type="ECO:0000259" key="3">
    <source>
        <dbReference type="PROSITE" id="PS51747"/>
    </source>
</evidence>
<keyword evidence="5" id="KW-1185">Reference proteome</keyword>
<keyword evidence="1" id="KW-0479">Metal-binding</keyword>
<dbReference type="CDD" id="cd01285">
    <property type="entry name" value="nucleoside_deaminase"/>
    <property type="match status" value="1"/>
</dbReference>
<reference evidence="5" key="1">
    <citation type="journal article" date="2019" name="Int. J. Syst. Evol. Microbiol.">
        <title>The Global Catalogue of Microorganisms (GCM) 10K type strain sequencing project: providing services to taxonomists for standard genome sequencing and annotation.</title>
        <authorList>
            <consortium name="The Broad Institute Genomics Platform"/>
            <consortium name="The Broad Institute Genome Sequencing Center for Infectious Disease"/>
            <person name="Wu L."/>
            <person name="Ma J."/>
        </authorList>
    </citation>
    <scope>NUCLEOTIDE SEQUENCE [LARGE SCALE GENOMIC DNA]</scope>
    <source>
        <strain evidence="5">CCUG 61484</strain>
    </source>
</reference>
<dbReference type="GO" id="GO:0052717">
    <property type="term" value="F:tRNA-specific adenosine-34 deaminase activity"/>
    <property type="evidence" value="ECO:0007669"/>
    <property type="project" value="UniProtKB-EC"/>
</dbReference>
<dbReference type="InterPro" id="IPR002125">
    <property type="entry name" value="CMP_dCMP_dom"/>
</dbReference>
<dbReference type="SUPFAM" id="SSF53927">
    <property type="entry name" value="Cytidine deaminase-like"/>
    <property type="match status" value="1"/>
</dbReference>
<organism evidence="4 5">
    <name type="scientific">Mucilaginibacter litoreus</name>
    <dbReference type="NCBI Taxonomy" id="1048221"/>
    <lineage>
        <taxon>Bacteria</taxon>
        <taxon>Pseudomonadati</taxon>
        <taxon>Bacteroidota</taxon>
        <taxon>Sphingobacteriia</taxon>
        <taxon>Sphingobacteriales</taxon>
        <taxon>Sphingobacteriaceae</taxon>
        <taxon>Mucilaginibacter</taxon>
    </lineage>
</organism>
<name>A0ABW3AV82_9SPHI</name>
<protein>
    <submittedName>
        <fullName evidence="4">Nucleoside deaminase</fullName>
        <ecNumber evidence="4">3.5.4.33</ecNumber>
    </submittedName>
</protein>
<evidence type="ECO:0000313" key="4">
    <source>
        <dbReference type="EMBL" id="MFD0794977.1"/>
    </source>
</evidence>
<dbReference type="PANTHER" id="PTHR11079:SF161">
    <property type="entry name" value="CMP_DCMP-TYPE DEAMINASE DOMAIN-CONTAINING PROTEIN"/>
    <property type="match status" value="1"/>
</dbReference>
<proteinExistence type="predicted"/>
<keyword evidence="2" id="KW-0862">Zinc</keyword>
<dbReference type="Proteomes" id="UP001597010">
    <property type="component" value="Unassembled WGS sequence"/>
</dbReference>
<dbReference type="PANTHER" id="PTHR11079">
    <property type="entry name" value="CYTOSINE DEAMINASE FAMILY MEMBER"/>
    <property type="match status" value="1"/>
</dbReference>
<dbReference type="EMBL" id="JBHTHZ010000013">
    <property type="protein sequence ID" value="MFD0794977.1"/>
    <property type="molecule type" value="Genomic_DNA"/>
</dbReference>
<dbReference type="Pfam" id="PF00383">
    <property type="entry name" value="dCMP_cyt_deam_1"/>
    <property type="match status" value="1"/>
</dbReference>
<dbReference type="PROSITE" id="PS00903">
    <property type="entry name" value="CYT_DCMP_DEAMINASES_1"/>
    <property type="match status" value="1"/>
</dbReference>
<feature type="domain" description="CMP/dCMP-type deaminase" evidence="3">
    <location>
        <begin position="3"/>
        <end position="132"/>
    </location>
</feature>
<evidence type="ECO:0000256" key="1">
    <source>
        <dbReference type="ARBA" id="ARBA00022723"/>
    </source>
</evidence>
<dbReference type="InterPro" id="IPR016192">
    <property type="entry name" value="APOBEC/CMP_deaminase_Zn-bd"/>
</dbReference>